<keyword evidence="2" id="KW-1185">Reference proteome</keyword>
<dbReference type="Proteomes" id="UP000003240">
    <property type="component" value="Unassembled WGS sequence"/>
</dbReference>
<comment type="caution">
    <text evidence="1">The sequence shown here is derived from an EMBL/GenBank/DDBJ whole genome shotgun (WGS) entry which is preliminary data.</text>
</comment>
<reference evidence="1 2" key="1">
    <citation type="journal article" date="2011" name="EMBO J.">
        <title>Structural diversity of bacterial flagellar motors.</title>
        <authorList>
            <person name="Chen S."/>
            <person name="Beeby M."/>
            <person name="Murphy G.E."/>
            <person name="Leadbetter J.R."/>
            <person name="Hendrixson D.R."/>
            <person name="Briegel A."/>
            <person name="Li Z."/>
            <person name="Shi J."/>
            <person name="Tocheva E.I."/>
            <person name="Muller A."/>
            <person name="Dobro M.J."/>
            <person name="Jensen G.J."/>
        </authorList>
    </citation>
    <scope>NUCLEOTIDE SEQUENCE [LARGE SCALE GENOMIC DNA]</scope>
    <source>
        <strain evidence="1 2">DSM 6540</strain>
    </source>
</reference>
<protein>
    <submittedName>
        <fullName evidence="1">Uncharacterized protein</fullName>
    </submittedName>
</protein>
<dbReference type="EMBL" id="AFGF01000178">
    <property type="protein sequence ID" value="EGO62714.1"/>
    <property type="molecule type" value="Genomic_DNA"/>
</dbReference>
<sequence>MCALLFQFGLAVVKNLTFQKQKNGLTGANFVILCLNLFP</sequence>
<evidence type="ECO:0000313" key="2">
    <source>
        <dbReference type="Proteomes" id="UP000003240"/>
    </source>
</evidence>
<gene>
    <name evidence="1" type="ORF">ALO_16766</name>
</gene>
<evidence type="ECO:0000313" key="1">
    <source>
        <dbReference type="EMBL" id="EGO62714.1"/>
    </source>
</evidence>
<dbReference type="STRING" id="1009370.ALO_16766"/>
<dbReference type="AlphaFoldDB" id="F7NMM2"/>
<name>F7NMM2_9FIRM</name>
<proteinExistence type="predicted"/>
<accession>F7NMM2</accession>
<organism evidence="1 2">
    <name type="scientific">Acetonema longum DSM 6540</name>
    <dbReference type="NCBI Taxonomy" id="1009370"/>
    <lineage>
        <taxon>Bacteria</taxon>
        <taxon>Bacillati</taxon>
        <taxon>Bacillota</taxon>
        <taxon>Negativicutes</taxon>
        <taxon>Acetonemataceae</taxon>
        <taxon>Acetonema</taxon>
    </lineage>
</organism>